<dbReference type="EC" id="2.7.13.3" evidence="3"/>
<evidence type="ECO:0000313" key="13">
    <source>
        <dbReference type="EMBL" id="EWY35802.1"/>
    </source>
</evidence>
<keyword evidence="4" id="KW-0597">Phosphoprotein</keyword>
<dbReference type="SMART" id="SM00065">
    <property type="entry name" value="GAF"/>
    <property type="match status" value="1"/>
</dbReference>
<dbReference type="PATRIC" id="fig|1385369.3.peg.7145"/>
<dbReference type="GO" id="GO:0004673">
    <property type="term" value="F:protein histidine kinase activity"/>
    <property type="evidence" value="ECO:0007669"/>
    <property type="project" value="UniProtKB-EC"/>
</dbReference>
<keyword evidence="7" id="KW-0547">Nucleotide-binding</keyword>
<evidence type="ECO:0000259" key="12">
    <source>
        <dbReference type="PROSITE" id="PS50839"/>
    </source>
</evidence>
<accession>W9GTP1</accession>
<feature type="domain" description="CHASE" evidence="12">
    <location>
        <begin position="56"/>
        <end position="222"/>
    </location>
</feature>
<comment type="subcellular location">
    <subcellularLocation>
        <location evidence="2">Membrane</location>
    </subcellularLocation>
</comment>
<keyword evidence="9" id="KW-0067">ATP-binding</keyword>
<evidence type="ECO:0000256" key="1">
    <source>
        <dbReference type="ARBA" id="ARBA00000085"/>
    </source>
</evidence>
<gene>
    <name evidence="13" type="ORF">N825_34260</name>
</gene>
<name>W9GTP1_9PROT</name>
<dbReference type="Proteomes" id="UP000019486">
    <property type="component" value="Unassembled WGS sequence"/>
</dbReference>
<evidence type="ECO:0000256" key="11">
    <source>
        <dbReference type="ARBA" id="ARBA00023136"/>
    </source>
</evidence>
<dbReference type="SMART" id="SM01079">
    <property type="entry name" value="CHASE"/>
    <property type="match status" value="1"/>
</dbReference>
<reference evidence="13 14" key="1">
    <citation type="submission" date="2013-08" db="EMBL/GenBank/DDBJ databases">
        <title>The genome sequence of Skermanella stibiiresistens.</title>
        <authorList>
            <person name="Zhu W."/>
            <person name="Wang G."/>
        </authorList>
    </citation>
    <scope>NUCLEOTIDE SEQUENCE [LARGE SCALE GENOMIC DNA]</scope>
    <source>
        <strain evidence="13 14">SB22</strain>
    </source>
</reference>
<keyword evidence="5" id="KW-0808">Transferase</keyword>
<keyword evidence="6" id="KW-0812">Transmembrane</keyword>
<keyword evidence="10" id="KW-1133">Transmembrane helix</keyword>
<dbReference type="Gene3D" id="3.30.450.350">
    <property type="entry name" value="CHASE domain"/>
    <property type="match status" value="1"/>
</dbReference>
<dbReference type="PANTHER" id="PTHR41523:SF7">
    <property type="entry name" value="HISTIDINE KINASE"/>
    <property type="match status" value="1"/>
</dbReference>
<dbReference type="SMART" id="SM00911">
    <property type="entry name" value="HWE_HK"/>
    <property type="match status" value="1"/>
</dbReference>
<dbReference type="Gene3D" id="3.30.565.10">
    <property type="entry name" value="Histidine kinase-like ATPase, C-terminal domain"/>
    <property type="match status" value="1"/>
</dbReference>
<dbReference type="Pfam" id="PF07536">
    <property type="entry name" value="HWE_HK"/>
    <property type="match status" value="1"/>
</dbReference>
<dbReference type="GO" id="GO:0005524">
    <property type="term" value="F:ATP binding"/>
    <property type="evidence" value="ECO:0007669"/>
    <property type="project" value="UniProtKB-KW"/>
</dbReference>
<organism evidence="13 14">
    <name type="scientific">Skermanella stibiiresistens SB22</name>
    <dbReference type="NCBI Taxonomy" id="1385369"/>
    <lineage>
        <taxon>Bacteria</taxon>
        <taxon>Pseudomonadati</taxon>
        <taxon>Pseudomonadota</taxon>
        <taxon>Alphaproteobacteria</taxon>
        <taxon>Rhodospirillales</taxon>
        <taxon>Azospirillaceae</taxon>
        <taxon>Skermanella</taxon>
    </lineage>
</organism>
<dbReference type="GO" id="GO:0007165">
    <property type="term" value="P:signal transduction"/>
    <property type="evidence" value="ECO:0007669"/>
    <property type="project" value="UniProtKB-ARBA"/>
</dbReference>
<dbReference type="InterPro" id="IPR029016">
    <property type="entry name" value="GAF-like_dom_sf"/>
</dbReference>
<dbReference type="InterPro" id="IPR003018">
    <property type="entry name" value="GAF"/>
</dbReference>
<evidence type="ECO:0000256" key="4">
    <source>
        <dbReference type="ARBA" id="ARBA00022553"/>
    </source>
</evidence>
<dbReference type="Pfam" id="PF13185">
    <property type="entry name" value="GAF_2"/>
    <property type="match status" value="1"/>
</dbReference>
<dbReference type="InterPro" id="IPR011102">
    <property type="entry name" value="Sig_transdc_His_kinase_HWE"/>
</dbReference>
<dbReference type="STRING" id="1385369.N825_34260"/>
<evidence type="ECO:0000313" key="14">
    <source>
        <dbReference type="Proteomes" id="UP000019486"/>
    </source>
</evidence>
<evidence type="ECO:0000256" key="5">
    <source>
        <dbReference type="ARBA" id="ARBA00022679"/>
    </source>
</evidence>
<proteinExistence type="predicted"/>
<evidence type="ECO:0000256" key="8">
    <source>
        <dbReference type="ARBA" id="ARBA00022777"/>
    </source>
</evidence>
<dbReference type="InterPro" id="IPR036890">
    <property type="entry name" value="HATPase_C_sf"/>
</dbReference>
<dbReference type="SUPFAM" id="SSF55781">
    <property type="entry name" value="GAF domain-like"/>
    <property type="match status" value="1"/>
</dbReference>
<keyword evidence="8" id="KW-0418">Kinase</keyword>
<evidence type="ECO:0000256" key="10">
    <source>
        <dbReference type="ARBA" id="ARBA00022989"/>
    </source>
</evidence>
<protein>
    <recommendedName>
        <fullName evidence="3">histidine kinase</fullName>
        <ecNumber evidence="3">2.7.13.3</ecNumber>
    </recommendedName>
</protein>
<dbReference type="AlphaFoldDB" id="W9GTP1"/>
<dbReference type="PANTHER" id="PTHR41523">
    <property type="entry name" value="TWO-COMPONENT SYSTEM SENSOR PROTEIN"/>
    <property type="match status" value="1"/>
</dbReference>
<evidence type="ECO:0000256" key="6">
    <source>
        <dbReference type="ARBA" id="ARBA00022692"/>
    </source>
</evidence>
<comment type="caution">
    <text evidence="13">The sequence shown here is derived from an EMBL/GenBank/DDBJ whole genome shotgun (WGS) entry which is preliminary data.</text>
</comment>
<dbReference type="SUPFAM" id="SSF55874">
    <property type="entry name" value="ATPase domain of HSP90 chaperone/DNA topoisomerase II/histidine kinase"/>
    <property type="match status" value="1"/>
</dbReference>
<evidence type="ECO:0000256" key="9">
    <source>
        <dbReference type="ARBA" id="ARBA00022840"/>
    </source>
</evidence>
<dbReference type="PROSITE" id="PS50839">
    <property type="entry name" value="CHASE"/>
    <property type="match status" value="1"/>
</dbReference>
<keyword evidence="11" id="KW-0472">Membrane</keyword>
<keyword evidence="14" id="KW-1185">Reference proteome</keyword>
<evidence type="ECO:0000256" key="7">
    <source>
        <dbReference type="ARBA" id="ARBA00022741"/>
    </source>
</evidence>
<dbReference type="InterPro" id="IPR042240">
    <property type="entry name" value="CHASE_sf"/>
</dbReference>
<dbReference type="Gene3D" id="3.30.450.40">
    <property type="match status" value="1"/>
</dbReference>
<evidence type="ECO:0000256" key="3">
    <source>
        <dbReference type="ARBA" id="ARBA00012438"/>
    </source>
</evidence>
<sequence length="703" mass="75557">MGLLATAGAMMGFWLVMERRDHERFLQEVGQAETTISNRMETYVAVLRATSALFASSEAVTRAEFAAFVVRLNLRGRYAGIRSIGFSARVASDQVGRLEAEMRGDGVEGFHIWPQDRRDEFNSVIYLEPLDDQNRVAIGFDMSVDPVRRNAMERARDTGEPAASGKVRLVREADGRDQAGFLIYMPVYQGSAIPTTVEERRDLLSGHAYAAFQADELFERILWGARPNLALEVHDGEPGKGALMHRSSDWSVGGTPRYGTERPLAVAGRVWTVSYAASAGLEAASGRGLVWIVGIGGLLATSLLSAAAVGQSRARADAERASRAERLRARELETINGVGIEVSAQLDLDRLVQSITDAATQVSGAQIGAFLYNVLDERGESYTLHALSGEKAGAFANLSMPRNTAVFGPTFRGEGAVRSDDITRDARYGHNAPHHGVPRGHPAVRSYLGVPVVSRSGETLGGLLLGHGEAGVFTAAAERLVVGLAAQAAVAVDNARLFGAALREAEQRKLLLDELNHRVKNTLAAVQSIARETSRSSPTPATFLASFEGRLLALSNTHDLITRGNWKNAPLMELARAELAPHGHDRALIAGPDVWLPPQDAVALGMAFHELATNAAKHGALSVPGGRVRIGWRVVSVDGGSHLRVEWEEFGGPPVAPPERHGFGTRLLRGVLASQLDGVVSLDFAPEGVRCVVEFPLRDGKAV</sequence>
<dbReference type="GO" id="GO:0016020">
    <property type="term" value="C:membrane"/>
    <property type="evidence" value="ECO:0007669"/>
    <property type="project" value="UniProtKB-SubCell"/>
</dbReference>
<dbReference type="Pfam" id="PF03924">
    <property type="entry name" value="CHASE"/>
    <property type="match status" value="1"/>
</dbReference>
<dbReference type="EMBL" id="AVFL01000068">
    <property type="protein sequence ID" value="EWY35802.1"/>
    <property type="molecule type" value="Genomic_DNA"/>
</dbReference>
<comment type="catalytic activity">
    <reaction evidence="1">
        <text>ATP + protein L-histidine = ADP + protein N-phospho-L-histidine.</text>
        <dbReference type="EC" id="2.7.13.3"/>
    </reaction>
</comment>
<dbReference type="InterPro" id="IPR006189">
    <property type="entry name" value="CHASE_dom"/>
</dbReference>
<dbReference type="RefSeq" id="WP_198039067.1">
    <property type="nucleotide sequence ID" value="NZ_AVFL01000068.1"/>
</dbReference>
<evidence type="ECO:0000256" key="2">
    <source>
        <dbReference type="ARBA" id="ARBA00004370"/>
    </source>
</evidence>